<gene>
    <name evidence="8" type="ORF">SAMN05216551_102276</name>
</gene>
<dbReference type="PANTHER" id="PTHR35333:SF3">
    <property type="entry name" value="BETA-LACTAMASE-TYPE TRANSPEPTIDASE FOLD CONTAINING PROTEIN"/>
    <property type="match status" value="1"/>
</dbReference>
<protein>
    <recommendedName>
        <fullName evidence="3 6">Beta-lactamase</fullName>
        <ecNumber evidence="3 6">3.5.2.6</ecNumber>
    </recommendedName>
</protein>
<keyword evidence="5 6" id="KW-0046">Antibiotic resistance</keyword>
<dbReference type="EC" id="3.5.2.6" evidence="3 6"/>
<evidence type="ECO:0000256" key="6">
    <source>
        <dbReference type="RuleBase" id="RU361140"/>
    </source>
</evidence>
<dbReference type="SUPFAM" id="SSF56601">
    <property type="entry name" value="beta-lactamase/transpeptidase-like"/>
    <property type="match status" value="1"/>
</dbReference>
<dbReference type="PRINTS" id="PR00118">
    <property type="entry name" value="BLACTAMASEA"/>
</dbReference>
<comment type="similarity">
    <text evidence="2 6">Belongs to the class-A beta-lactamase family.</text>
</comment>
<evidence type="ECO:0000256" key="5">
    <source>
        <dbReference type="ARBA" id="ARBA00023251"/>
    </source>
</evidence>
<keyword evidence="9" id="KW-1185">Reference proteome</keyword>
<dbReference type="InterPro" id="IPR045155">
    <property type="entry name" value="Beta-lactam_cat"/>
</dbReference>
<evidence type="ECO:0000259" key="7">
    <source>
        <dbReference type="Pfam" id="PF13354"/>
    </source>
</evidence>
<evidence type="ECO:0000256" key="4">
    <source>
        <dbReference type="ARBA" id="ARBA00022801"/>
    </source>
</evidence>
<reference evidence="9" key="1">
    <citation type="submission" date="2016-09" db="EMBL/GenBank/DDBJ databases">
        <authorList>
            <person name="Varghese N."/>
            <person name="Submissions S."/>
        </authorList>
    </citation>
    <scope>NUCLEOTIDE SEQUENCE [LARGE SCALE GENOMIC DNA]</scope>
    <source>
        <strain evidence="9">JS23</strain>
    </source>
</reference>
<dbReference type="InterPro" id="IPR012338">
    <property type="entry name" value="Beta-lactam/transpept-like"/>
</dbReference>
<dbReference type="InterPro" id="IPR000871">
    <property type="entry name" value="Beta-lactam_class-A"/>
</dbReference>
<evidence type="ECO:0000256" key="1">
    <source>
        <dbReference type="ARBA" id="ARBA00001526"/>
    </source>
</evidence>
<dbReference type="Proteomes" id="UP000243719">
    <property type="component" value="Unassembled WGS sequence"/>
</dbReference>
<dbReference type="PANTHER" id="PTHR35333">
    <property type="entry name" value="BETA-LACTAMASE"/>
    <property type="match status" value="1"/>
</dbReference>
<accession>A0A1H2PMW4</accession>
<comment type="catalytic activity">
    <reaction evidence="1 6">
        <text>a beta-lactam + H2O = a substituted beta-amino acid</text>
        <dbReference type="Rhea" id="RHEA:20401"/>
        <dbReference type="ChEBI" id="CHEBI:15377"/>
        <dbReference type="ChEBI" id="CHEBI:35627"/>
        <dbReference type="ChEBI" id="CHEBI:140347"/>
        <dbReference type="EC" id="3.5.2.6"/>
    </reaction>
</comment>
<dbReference type="NCBIfam" id="NF033103">
    <property type="entry name" value="bla_class_A"/>
    <property type="match status" value="1"/>
</dbReference>
<evidence type="ECO:0000256" key="3">
    <source>
        <dbReference type="ARBA" id="ARBA00012865"/>
    </source>
</evidence>
<dbReference type="STRING" id="1770053.SAMN05216551_102276"/>
<sequence>MLAVQRAAAVSANATPASVSSVAAEFARIEAATGGRLGVAVEDTASGRRLAYRGGERFPMCSTAKLLVCGAVLQRVDAGRDTLDRLVSFAPSALVTYSPATQPHAGTDGMTLEALCVAAMTLSDNTAANLLIASVGGPRGVTALARSLGDTVTRLDRNETTLNEAKPGDPRDTTSPIAMSSNVKALLYGTALSAPSRQRLLGWMNGNITGGAKLRAGVPGNWQVADKTGSGGHGTSNDVAVLIPPGTAPWPIAVYLTGAVGIDESARSAAIAAVARAVVRAWT</sequence>
<keyword evidence="4 6" id="KW-0378">Hydrolase</keyword>
<dbReference type="Pfam" id="PF13354">
    <property type="entry name" value="Beta-lactamase2"/>
    <property type="match status" value="1"/>
</dbReference>
<organism evidence="8 9">
    <name type="scientific">Chitinasiproducens palmae</name>
    <dbReference type="NCBI Taxonomy" id="1770053"/>
    <lineage>
        <taxon>Bacteria</taxon>
        <taxon>Pseudomonadati</taxon>
        <taxon>Pseudomonadota</taxon>
        <taxon>Betaproteobacteria</taxon>
        <taxon>Burkholderiales</taxon>
        <taxon>Burkholderiaceae</taxon>
        <taxon>Chitinasiproducens</taxon>
    </lineage>
</organism>
<dbReference type="InterPro" id="IPR023650">
    <property type="entry name" value="Beta-lactam_class-A_AS"/>
</dbReference>
<dbReference type="GO" id="GO:0046677">
    <property type="term" value="P:response to antibiotic"/>
    <property type="evidence" value="ECO:0007669"/>
    <property type="project" value="UniProtKB-UniRule"/>
</dbReference>
<name>A0A1H2PMW4_9BURK</name>
<proteinExistence type="inferred from homology"/>
<feature type="domain" description="Beta-lactamase class A catalytic" evidence="7">
    <location>
        <begin position="38"/>
        <end position="255"/>
    </location>
</feature>
<dbReference type="Gene3D" id="3.40.710.10">
    <property type="entry name" value="DD-peptidase/beta-lactamase superfamily"/>
    <property type="match status" value="1"/>
</dbReference>
<evidence type="ECO:0000313" key="9">
    <source>
        <dbReference type="Proteomes" id="UP000243719"/>
    </source>
</evidence>
<dbReference type="EMBL" id="FNLO01000002">
    <property type="protein sequence ID" value="SDV47105.1"/>
    <property type="molecule type" value="Genomic_DNA"/>
</dbReference>
<dbReference type="GO" id="GO:0030655">
    <property type="term" value="P:beta-lactam antibiotic catabolic process"/>
    <property type="evidence" value="ECO:0007669"/>
    <property type="project" value="InterPro"/>
</dbReference>
<dbReference type="GO" id="GO:0008800">
    <property type="term" value="F:beta-lactamase activity"/>
    <property type="evidence" value="ECO:0007669"/>
    <property type="project" value="UniProtKB-UniRule"/>
</dbReference>
<dbReference type="AlphaFoldDB" id="A0A1H2PMW4"/>
<evidence type="ECO:0000256" key="2">
    <source>
        <dbReference type="ARBA" id="ARBA00009009"/>
    </source>
</evidence>
<dbReference type="PROSITE" id="PS00146">
    <property type="entry name" value="BETA_LACTAMASE_A"/>
    <property type="match status" value="1"/>
</dbReference>
<evidence type="ECO:0000313" key="8">
    <source>
        <dbReference type="EMBL" id="SDV47105.1"/>
    </source>
</evidence>